<reference evidence="3" key="1">
    <citation type="journal article" name="DNA Res.">
        <title>The physiological potential of anammox bacteria as revealed by their core genome structure.</title>
        <authorList>
            <person name="Okubo T."/>
            <person name="Toyoda A."/>
            <person name="Fukuhara K."/>
            <person name="Uchiyama I."/>
            <person name="Harigaya Y."/>
            <person name="Kuroiwa M."/>
            <person name="Suzuki T."/>
            <person name="Murakami Y."/>
            <person name="Suwa Y."/>
            <person name="Takami H."/>
        </authorList>
    </citation>
    <scope>NUCLEOTIDE SEQUENCE</scope>
    <source>
        <strain evidence="3">317325-2</strain>
    </source>
</reference>
<dbReference type="EMBL" id="AP021858">
    <property type="protein sequence ID" value="BBO23896.1"/>
    <property type="molecule type" value="Genomic_DNA"/>
</dbReference>
<feature type="domain" description="Ice-binding protein C-terminal" evidence="2">
    <location>
        <begin position="196"/>
        <end position="218"/>
    </location>
</feature>
<accession>A0A809S524</accession>
<organism evidence="3 4">
    <name type="scientific">Candidatus Nitrosymbiomonas proteolyticus</name>
    <dbReference type="NCBI Taxonomy" id="2608984"/>
    <lineage>
        <taxon>Bacteria</taxon>
        <taxon>Bacillati</taxon>
        <taxon>Armatimonadota</taxon>
        <taxon>Armatimonadota incertae sedis</taxon>
        <taxon>Candidatus Nitrosymbiomonas</taxon>
    </lineage>
</organism>
<name>A0A809S524_9BACT</name>
<dbReference type="KEGG" id="npy:NPRO_14910"/>
<dbReference type="Proteomes" id="UP000662873">
    <property type="component" value="Chromosome"/>
</dbReference>
<dbReference type="NCBIfam" id="TIGR02595">
    <property type="entry name" value="PEP_CTERM"/>
    <property type="match status" value="1"/>
</dbReference>
<evidence type="ECO:0000313" key="3">
    <source>
        <dbReference type="EMBL" id="BBO23896.1"/>
    </source>
</evidence>
<evidence type="ECO:0000313" key="4">
    <source>
        <dbReference type="Proteomes" id="UP000662873"/>
    </source>
</evidence>
<dbReference type="Pfam" id="PF07589">
    <property type="entry name" value="PEP-CTERM"/>
    <property type="match status" value="1"/>
</dbReference>
<proteinExistence type="predicted"/>
<sequence length="222" mass="23150">MNNWILKATVCLALGATMMSARAQVIDFETIPGSGPSDGMTIDTQFQALYGVTFSLETGGSPVLAKVGAPRTAFQGYNLLPDQPAPGTNAGEYFLTDDGVVSGPPEPLIIRYSYPVAGAGGIILDIDGAEEFTVQARNAVDDVIGTVVLPPNNELDGSATRWGFDFGTDVIHSIRIVFTGAGGGVGLAFDNFSTNAVPEPASMLALGTGFAALALKRRGRRH</sequence>
<protein>
    <recommendedName>
        <fullName evidence="2">Ice-binding protein C-terminal domain-containing protein</fullName>
    </recommendedName>
</protein>
<dbReference type="AlphaFoldDB" id="A0A809S524"/>
<dbReference type="InterPro" id="IPR013424">
    <property type="entry name" value="Ice-binding_C"/>
</dbReference>
<keyword evidence="1" id="KW-0732">Signal</keyword>
<evidence type="ECO:0000259" key="2">
    <source>
        <dbReference type="Pfam" id="PF07589"/>
    </source>
</evidence>
<feature type="chain" id="PRO_5035196616" description="Ice-binding protein C-terminal domain-containing protein" evidence="1">
    <location>
        <begin position="24"/>
        <end position="222"/>
    </location>
</feature>
<gene>
    <name evidence="3" type="ORF">NPRO_14910</name>
</gene>
<feature type="signal peptide" evidence="1">
    <location>
        <begin position="1"/>
        <end position="23"/>
    </location>
</feature>
<evidence type="ECO:0000256" key="1">
    <source>
        <dbReference type="SAM" id="SignalP"/>
    </source>
</evidence>